<sequence>MWSHPCAVFLCVATAIACVSSLTGPSLSCCLSVSETKTHPKNIVDYTIQPDSLCPIKAIVFQMRAGGTICSAPGSAWAVRVMKKVDRKKKMKRGGRKVSRGGEGCQKKKRRQGRREERED</sequence>
<accession>A0A8T3CCN1</accession>
<dbReference type="GO" id="GO:0005615">
    <property type="term" value="C:extracellular space"/>
    <property type="evidence" value="ECO:0007669"/>
    <property type="project" value="UniProtKB-KW"/>
</dbReference>
<comment type="caution">
    <text evidence="5">The sequence shown here is derived from an EMBL/GenBank/DDBJ whole genome shotgun (WGS) entry which is preliminary data.</text>
</comment>
<dbReference type="InterPro" id="IPR036048">
    <property type="entry name" value="Interleukin_8-like_sf"/>
</dbReference>
<dbReference type="SUPFAM" id="SSF54117">
    <property type="entry name" value="Interleukin 8-like chemokines"/>
    <property type="match status" value="1"/>
</dbReference>
<keyword evidence="1" id="KW-0202">Cytokine</keyword>
<dbReference type="EMBL" id="JAERUA010000024">
    <property type="protein sequence ID" value="KAI1882739.1"/>
    <property type="molecule type" value="Genomic_DNA"/>
</dbReference>
<gene>
    <name evidence="5" type="ORF">AGOR_G00238040</name>
</gene>
<dbReference type="InterPro" id="IPR001811">
    <property type="entry name" value="Chemokine_IL8-like_dom"/>
</dbReference>
<evidence type="ECO:0000259" key="4">
    <source>
        <dbReference type="SMART" id="SM00199"/>
    </source>
</evidence>
<dbReference type="PANTHER" id="PTHR12015">
    <property type="entry name" value="SMALL INDUCIBLE CYTOKINE A"/>
    <property type="match status" value="1"/>
</dbReference>
<dbReference type="GO" id="GO:0008009">
    <property type="term" value="F:chemokine activity"/>
    <property type="evidence" value="ECO:0007669"/>
    <property type="project" value="InterPro"/>
</dbReference>
<protein>
    <recommendedName>
        <fullName evidence="4">Chemokine interleukin-8-like domain-containing protein</fullName>
    </recommendedName>
</protein>
<dbReference type="Gene3D" id="2.40.50.40">
    <property type="match status" value="1"/>
</dbReference>
<dbReference type="OrthoDB" id="8900217at2759"/>
<dbReference type="Pfam" id="PF00048">
    <property type="entry name" value="IL8"/>
    <property type="match status" value="1"/>
</dbReference>
<dbReference type="SMART" id="SM00199">
    <property type="entry name" value="SCY"/>
    <property type="match status" value="1"/>
</dbReference>
<keyword evidence="6" id="KW-1185">Reference proteome</keyword>
<feature type="region of interest" description="Disordered" evidence="2">
    <location>
        <begin position="85"/>
        <end position="120"/>
    </location>
</feature>
<dbReference type="CDD" id="cd00169">
    <property type="entry name" value="Chemokine"/>
    <property type="match status" value="1"/>
</dbReference>
<dbReference type="AlphaFoldDB" id="A0A8T3CCN1"/>
<name>A0A8T3CCN1_9TELE</name>
<feature type="compositionally biased region" description="Basic residues" evidence="2">
    <location>
        <begin position="85"/>
        <end position="99"/>
    </location>
</feature>
<dbReference type="PANTHER" id="PTHR12015:SF177">
    <property type="entry name" value="CHEMOKINE INTERLEUKIN-8-LIKE DOMAIN-CONTAINING PROTEIN"/>
    <property type="match status" value="1"/>
</dbReference>
<reference evidence="5" key="1">
    <citation type="submission" date="2021-01" db="EMBL/GenBank/DDBJ databases">
        <authorList>
            <person name="Zahm M."/>
            <person name="Roques C."/>
            <person name="Cabau C."/>
            <person name="Klopp C."/>
            <person name="Donnadieu C."/>
            <person name="Jouanno E."/>
            <person name="Lampietro C."/>
            <person name="Louis A."/>
            <person name="Herpin A."/>
            <person name="Echchiki A."/>
            <person name="Berthelot C."/>
            <person name="Parey E."/>
            <person name="Roest-Crollius H."/>
            <person name="Braasch I."/>
            <person name="Postlethwait J."/>
            <person name="Bobe J."/>
            <person name="Montfort J."/>
            <person name="Bouchez O."/>
            <person name="Begum T."/>
            <person name="Mejri S."/>
            <person name="Adams A."/>
            <person name="Chen W.-J."/>
            <person name="Guiguen Y."/>
        </authorList>
    </citation>
    <scope>NUCLEOTIDE SEQUENCE</scope>
    <source>
        <tissue evidence="5">Blood</tissue>
    </source>
</reference>
<evidence type="ECO:0000256" key="3">
    <source>
        <dbReference type="SAM" id="SignalP"/>
    </source>
</evidence>
<keyword evidence="3" id="KW-0732">Signal</keyword>
<proteinExistence type="predicted"/>
<feature type="domain" description="Chemokine interleukin-8-like" evidence="4">
    <location>
        <begin position="26"/>
        <end position="85"/>
    </location>
</feature>
<evidence type="ECO:0000313" key="6">
    <source>
        <dbReference type="Proteomes" id="UP000829720"/>
    </source>
</evidence>
<evidence type="ECO:0000313" key="5">
    <source>
        <dbReference type="EMBL" id="KAI1882739.1"/>
    </source>
</evidence>
<evidence type="ECO:0000256" key="1">
    <source>
        <dbReference type="ARBA" id="ARBA00022514"/>
    </source>
</evidence>
<organism evidence="5 6">
    <name type="scientific">Albula goreensis</name>
    <dbReference type="NCBI Taxonomy" id="1534307"/>
    <lineage>
        <taxon>Eukaryota</taxon>
        <taxon>Metazoa</taxon>
        <taxon>Chordata</taxon>
        <taxon>Craniata</taxon>
        <taxon>Vertebrata</taxon>
        <taxon>Euteleostomi</taxon>
        <taxon>Actinopterygii</taxon>
        <taxon>Neopterygii</taxon>
        <taxon>Teleostei</taxon>
        <taxon>Albuliformes</taxon>
        <taxon>Albulidae</taxon>
        <taxon>Albula</taxon>
    </lineage>
</organism>
<feature type="chain" id="PRO_5035725556" description="Chemokine interleukin-8-like domain-containing protein" evidence="3">
    <location>
        <begin position="22"/>
        <end position="120"/>
    </location>
</feature>
<feature type="signal peptide" evidence="3">
    <location>
        <begin position="1"/>
        <end position="21"/>
    </location>
</feature>
<dbReference type="Proteomes" id="UP000829720">
    <property type="component" value="Unassembled WGS sequence"/>
</dbReference>
<dbReference type="InterPro" id="IPR039809">
    <property type="entry name" value="Chemokine_b/g/d"/>
</dbReference>
<evidence type="ECO:0000256" key="2">
    <source>
        <dbReference type="SAM" id="MobiDB-lite"/>
    </source>
</evidence>
<dbReference type="GO" id="GO:0006955">
    <property type="term" value="P:immune response"/>
    <property type="evidence" value="ECO:0007669"/>
    <property type="project" value="InterPro"/>
</dbReference>